<dbReference type="EMBL" id="GG692419">
    <property type="protein sequence ID" value="EER45283.1"/>
    <property type="molecule type" value="Genomic_DNA"/>
</dbReference>
<dbReference type="PANTHER" id="PTHR43333">
    <property type="entry name" value="2-HACID_DH_C DOMAIN-CONTAINING PROTEIN"/>
    <property type="match status" value="1"/>
</dbReference>
<feature type="region of interest" description="Disordered" evidence="3">
    <location>
        <begin position="114"/>
        <end position="135"/>
    </location>
</feature>
<evidence type="ECO:0000256" key="1">
    <source>
        <dbReference type="ARBA" id="ARBA00023002"/>
    </source>
</evidence>
<organism evidence="4 5">
    <name type="scientific">Ajellomyces capsulatus (strain H143)</name>
    <name type="common">Darling's disease fungus</name>
    <name type="synonym">Histoplasma capsulatum</name>
    <dbReference type="NCBI Taxonomy" id="544712"/>
    <lineage>
        <taxon>Eukaryota</taxon>
        <taxon>Fungi</taxon>
        <taxon>Dikarya</taxon>
        <taxon>Ascomycota</taxon>
        <taxon>Pezizomycotina</taxon>
        <taxon>Eurotiomycetes</taxon>
        <taxon>Eurotiomycetidae</taxon>
        <taxon>Onygenales</taxon>
        <taxon>Ajellomycetaceae</taxon>
        <taxon>Histoplasma</taxon>
    </lineage>
</organism>
<evidence type="ECO:0000313" key="4">
    <source>
        <dbReference type="EMBL" id="EER45283.1"/>
    </source>
</evidence>
<keyword evidence="1" id="KW-0560">Oxidoreductase</keyword>
<dbReference type="Gene3D" id="3.40.50.720">
    <property type="entry name" value="NAD(P)-binding Rossmann-like Domain"/>
    <property type="match status" value="1"/>
</dbReference>
<dbReference type="HOGENOM" id="CLU_877071_0_0_1"/>
<proteinExistence type="predicted"/>
<dbReference type="AlphaFoldDB" id="C6H2D0"/>
<keyword evidence="2" id="KW-0520">NAD</keyword>
<gene>
    <name evidence="4" type="ORF">HCDG_00862</name>
</gene>
<evidence type="ECO:0000256" key="3">
    <source>
        <dbReference type="SAM" id="MobiDB-lite"/>
    </source>
</evidence>
<sequence length="317" mass="35573">MPLKTHIIQLSLSNHSHTPNSGSHSSCGTLLGASHTPNNGIITIECIPVMKVEDAAFSAFSSDIKVFPVFVLKFITSLPRSPRCKTLSLQRTIAHKSLEPIAVNYNSDIPHRREAAPSLTSSGTSSKPKELFSSGKMGDAPLPQEHLLVILPFDEPVALINDIRESFPHIRVSYFRQQRETQVHGAVPKDLLNSATILCMLHYAPILEDIPNVKFVHIVSAGMDRYLSHPLLTDTEIDLTTTSGIHGPPTAEWVVMNWLVSSKMYDQTPNGKEAYWTHNQSLMDKWRIMWAKELVFWIWKYRTTKVLAIQFLSIPIS</sequence>
<dbReference type="VEuPathDB" id="FungiDB:HCDG_00862"/>
<protein>
    <submittedName>
        <fullName evidence="4">Uncharacterized protein</fullName>
    </submittedName>
</protein>
<evidence type="ECO:0000313" key="5">
    <source>
        <dbReference type="Proteomes" id="UP000002624"/>
    </source>
</evidence>
<dbReference type="GO" id="GO:0016491">
    <property type="term" value="F:oxidoreductase activity"/>
    <property type="evidence" value="ECO:0007669"/>
    <property type="project" value="UniProtKB-KW"/>
</dbReference>
<accession>C6H2D0</accession>
<evidence type="ECO:0000256" key="2">
    <source>
        <dbReference type="ARBA" id="ARBA00023027"/>
    </source>
</evidence>
<dbReference type="PANTHER" id="PTHR43333:SF1">
    <property type="entry name" value="D-ISOMER SPECIFIC 2-HYDROXYACID DEHYDROGENASE NAD-BINDING DOMAIN-CONTAINING PROTEIN"/>
    <property type="match status" value="1"/>
</dbReference>
<name>C6H2D0_AJECH</name>
<reference evidence="5" key="1">
    <citation type="submission" date="2009-05" db="EMBL/GenBank/DDBJ databases">
        <title>The genome sequence of Ajellomyces capsulatus strain H143.</title>
        <authorList>
            <person name="Champion M."/>
            <person name="Cuomo C.A."/>
            <person name="Ma L.-J."/>
            <person name="Henn M.R."/>
            <person name="Sil A."/>
            <person name="Goldman B."/>
            <person name="Young S.K."/>
            <person name="Kodira C.D."/>
            <person name="Zeng Q."/>
            <person name="Koehrsen M."/>
            <person name="Alvarado L."/>
            <person name="Berlin A.M."/>
            <person name="Borenstein D."/>
            <person name="Chen Z."/>
            <person name="Engels R."/>
            <person name="Freedman E."/>
            <person name="Gellesch M."/>
            <person name="Goldberg J."/>
            <person name="Griggs A."/>
            <person name="Gujja S."/>
            <person name="Heiman D.I."/>
            <person name="Hepburn T.A."/>
            <person name="Howarth C."/>
            <person name="Jen D."/>
            <person name="Larson L."/>
            <person name="Lewis B."/>
            <person name="Mehta T."/>
            <person name="Park D."/>
            <person name="Pearson M."/>
            <person name="Roberts A."/>
            <person name="Saif S."/>
            <person name="Shea T.D."/>
            <person name="Shenoy N."/>
            <person name="Sisk P."/>
            <person name="Stolte C."/>
            <person name="Sykes S."/>
            <person name="Walk T."/>
            <person name="White J."/>
            <person name="Yandava C."/>
            <person name="Klein B."/>
            <person name="McEwen J.G."/>
            <person name="Puccia R."/>
            <person name="Goldman G.H."/>
            <person name="Felipe M.S."/>
            <person name="Nino-Vega G."/>
            <person name="San-Blas G."/>
            <person name="Taylor J.W."/>
            <person name="Mendoza L."/>
            <person name="Galagan J.E."/>
            <person name="Nusbaum C."/>
            <person name="Birren B.W."/>
        </authorList>
    </citation>
    <scope>NUCLEOTIDE SEQUENCE [LARGE SCALE GENOMIC DNA]</scope>
    <source>
        <strain evidence="5">H143</strain>
    </source>
</reference>
<dbReference type="Proteomes" id="UP000002624">
    <property type="component" value="Unassembled WGS sequence"/>
</dbReference>
<dbReference type="STRING" id="544712.C6H2D0"/>